<evidence type="ECO:0000256" key="9">
    <source>
        <dbReference type="ARBA" id="ARBA00023212"/>
    </source>
</evidence>
<dbReference type="Gene3D" id="1.10.472.80">
    <property type="entry name" value="Ypt/Rab-GAP domain of gyp1p, domain 3"/>
    <property type="match status" value="1"/>
</dbReference>
<reference evidence="14 15" key="1">
    <citation type="journal article" date="2013" name="Nature">
        <title>Insights into bilaterian evolution from three spiralian genomes.</title>
        <authorList>
            <person name="Simakov O."/>
            <person name="Marletaz F."/>
            <person name="Cho S.J."/>
            <person name="Edsinger-Gonzales E."/>
            <person name="Havlak P."/>
            <person name="Hellsten U."/>
            <person name="Kuo D.H."/>
            <person name="Larsson T."/>
            <person name="Lv J."/>
            <person name="Arendt D."/>
            <person name="Savage R."/>
            <person name="Osoegawa K."/>
            <person name="de Jong P."/>
            <person name="Grimwood J."/>
            <person name="Chapman J.A."/>
            <person name="Shapiro H."/>
            <person name="Aerts A."/>
            <person name="Otillar R.P."/>
            <person name="Terry A.Y."/>
            <person name="Boore J.L."/>
            <person name="Grigoriev I.V."/>
            <person name="Lindberg D.R."/>
            <person name="Seaver E.C."/>
            <person name="Weisblat D.A."/>
            <person name="Putnam N.H."/>
            <person name="Rokhsar D.S."/>
        </authorList>
    </citation>
    <scope>NUCLEOTIDE SEQUENCE [LARGE SCALE GENOMIC DNA]</scope>
</reference>
<gene>
    <name evidence="14" type="ORF">LOTGIDRAFT_227074</name>
</gene>
<evidence type="ECO:0000313" key="14">
    <source>
        <dbReference type="EMBL" id="ESO96315.1"/>
    </source>
</evidence>
<dbReference type="InterPro" id="IPR000195">
    <property type="entry name" value="Rab-GAP-TBC_dom"/>
</dbReference>
<evidence type="ECO:0000256" key="7">
    <source>
        <dbReference type="ARBA" id="ARBA00022794"/>
    </source>
</evidence>
<evidence type="ECO:0000256" key="3">
    <source>
        <dbReference type="ARBA" id="ARBA00014199"/>
    </source>
</evidence>
<evidence type="ECO:0000256" key="6">
    <source>
        <dbReference type="ARBA" id="ARBA00022737"/>
    </source>
</evidence>
<evidence type="ECO:0000256" key="8">
    <source>
        <dbReference type="ARBA" id="ARBA00023054"/>
    </source>
</evidence>
<keyword evidence="10" id="KW-0966">Cell projection</keyword>
<dbReference type="Pfam" id="PF00566">
    <property type="entry name" value="RabGAP-TBC"/>
    <property type="match status" value="1"/>
</dbReference>
<evidence type="ECO:0000259" key="13">
    <source>
        <dbReference type="PROSITE" id="PS50086"/>
    </source>
</evidence>
<dbReference type="GO" id="GO:0034451">
    <property type="term" value="C:centriolar satellite"/>
    <property type="evidence" value="ECO:0007669"/>
    <property type="project" value="UniProtKB-SubCell"/>
</dbReference>
<dbReference type="GO" id="GO:0036064">
    <property type="term" value="C:ciliary basal body"/>
    <property type="evidence" value="ECO:0007669"/>
    <property type="project" value="TreeGrafter"/>
</dbReference>
<dbReference type="KEGG" id="lgi:LOTGIDRAFT_227074"/>
<dbReference type="InterPro" id="IPR051570">
    <property type="entry name" value="TBC1_cilium_biogenesis"/>
</dbReference>
<dbReference type="STRING" id="225164.V4ANG5"/>
<dbReference type="Proteomes" id="UP000030746">
    <property type="component" value="Unassembled WGS sequence"/>
</dbReference>
<dbReference type="Pfam" id="PF00400">
    <property type="entry name" value="WD40"/>
    <property type="match status" value="1"/>
</dbReference>
<dbReference type="FunFam" id="1.10.472.80:FF:000022">
    <property type="entry name" value="TBC1 domain family, member 31"/>
    <property type="match status" value="1"/>
</dbReference>
<dbReference type="SMART" id="SM00320">
    <property type="entry name" value="WD40"/>
    <property type="match status" value="5"/>
</dbReference>
<dbReference type="SUPFAM" id="SSF50978">
    <property type="entry name" value="WD40 repeat-like"/>
    <property type="match status" value="1"/>
</dbReference>
<dbReference type="PROSITE" id="PS50086">
    <property type="entry name" value="TBC_RABGAP"/>
    <property type="match status" value="1"/>
</dbReference>
<feature type="domain" description="Rab-GAP TBC" evidence="13">
    <location>
        <begin position="414"/>
        <end position="589"/>
    </location>
</feature>
<sequence>MQTLDVCKKTGGKIWQRKPVPSSDNGLMVKISNNVSGALSTPGRNVRFLHSSFNKNGDSFLAGDHQGNIFMFDLERNKFSLIEKSSQPCTALCFNNARKTEFLVGLADYSLQCYDTVSQSVISVMKGHTTAIHSISIHASGKYALTTSSETALLWDLDNFSLQKKLSNKEDVPLLKAFFLPISNTIITCFKDDSIFGWESETLSCKYQLPVPDGDSPHYKVFATTRDGRLLAAGGKTRFIHLWSLDTRRILRIIELPNKVTSVKQLEFLPDSFQTGVDQFQHFGNHLLTNICTINSIYMLVDLIWMLVNKVHNSIISPAARHIVCTMEDGTLHVYSVSALSSELNKPPAPLVKVVTSNKMCDTMSTVGSEKSMNRTAGSTKSYNSHVTSRKYTNFLPDGMEMSKLLAILRGYGEYPAKYRMFIWRSVLRLPENHAAYAALVDKGTHPSFAKMHEVYPLKSRKLLRVLQRILSALAHWSPIFGETQYLPMLAFPFVKLFQNNHLVCFEIIATLLVNWGSHWFEYFPNPPINILAMIENVLAHHDRLLLQHFVRYGVTSQIYAWPLLESVFSEVLTKEEWLMLWDNIFSRHPGFILMLVVAYAICARGPLTQCVELDDFKYFYHHRNAVDIKLVIKQALRLMESTPDDIHPVKLLEKFKPLTRGQYPVFNKYPKYIVDYQVQERERIRQEEDEYLRQKQLSLNTEQEAAKRRQEEEAWYRQQQLLLEAENKRRLMIQAEEQKLADQRKRLFAMNREVKLKELQLLDAARRKFLQFQKQQREAELRRLDDEMQRKVGKDFNKTRTCTNGSQCCVLQAMTDQ</sequence>
<dbReference type="EMBL" id="KB201489">
    <property type="protein sequence ID" value="ESO96315.1"/>
    <property type="molecule type" value="Genomic_DNA"/>
</dbReference>
<evidence type="ECO:0000256" key="2">
    <source>
        <dbReference type="ARBA" id="ARBA00004607"/>
    </source>
</evidence>
<dbReference type="RefSeq" id="XP_009052995.1">
    <property type="nucleotide sequence ID" value="XM_009054747.1"/>
</dbReference>
<keyword evidence="15" id="KW-1185">Reference proteome</keyword>
<name>V4ANG5_LOTGI</name>
<dbReference type="PANTHER" id="PTHR19853:SF1">
    <property type="entry name" value="TBC1 DOMAIN FAMILY MEMBER 31"/>
    <property type="match status" value="1"/>
</dbReference>
<keyword evidence="4" id="KW-0963">Cytoplasm</keyword>
<dbReference type="GO" id="GO:0060090">
    <property type="term" value="F:molecular adaptor activity"/>
    <property type="evidence" value="ECO:0007669"/>
    <property type="project" value="UniProtKB-ARBA"/>
</dbReference>
<evidence type="ECO:0000256" key="11">
    <source>
        <dbReference type="ARBA" id="ARBA00034464"/>
    </source>
</evidence>
<dbReference type="InterPro" id="IPR035969">
    <property type="entry name" value="Rab-GAP_TBC_sf"/>
</dbReference>
<feature type="coiled-coil region" evidence="12">
    <location>
        <begin position="719"/>
        <end position="788"/>
    </location>
</feature>
<dbReference type="PANTHER" id="PTHR19853">
    <property type="entry name" value="WD REPEAT CONTAINING PROTEIN 3 WDR3"/>
    <property type="match status" value="1"/>
</dbReference>
<evidence type="ECO:0000256" key="10">
    <source>
        <dbReference type="ARBA" id="ARBA00023273"/>
    </source>
</evidence>
<dbReference type="SUPFAM" id="SSF47923">
    <property type="entry name" value="Ypt/Rab-GAP domain of gyp1p"/>
    <property type="match status" value="1"/>
</dbReference>
<dbReference type="Gene3D" id="2.130.10.10">
    <property type="entry name" value="YVTN repeat-like/Quinoprotein amine dehydrogenase"/>
    <property type="match status" value="2"/>
</dbReference>
<evidence type="ECO:0000256" key="5">
    <source>
        <dbReference type="ARBA" id="ARBA00022574"/>
    </source>
</evidence>
<comment type="function">
    <text evidence="11">Molecular adapter which is involved in cilium biogenesis. Part of a functional complex including OFD1 a centriolar protein involved in cilium assembly. Could regulate the cAMP-dependent phosphorylation of OFD1, and its subsequent ubiquitination by PJA2 which ultimately leads to its proteasomal degradation.</text>
</comment>
<dbReference type="AlphaFoldDB" id="V4ANG5"/>
<evidence type="ECO:0000313" key="15">
    <source>
        <dbReference type="Proteomes" id="UP000030746"/>
    </source>
</evidence>
<dbReference type="OMA" id="GCYPEKY"/>
<dbReference type="GeneID" id="20247383"/>
<dbReference type="InterPro" id="IPR015943">
    <property type="entry name" value="WD40/YVTN_repeat-like_dom_sf"/>
</dbReference>
<organism evidence="14 15">
    <name type="scientific">Lottia gigantea</name>
    <name type="common">Giant owl limpet</name>
    <dbReference type="NCBI Taxonomy" id="225164"/>
    <lineage>
        <taxon>Eukaryota</taxon>
        <taxon>Metazoa</taxon>
        <taxon>Spiralia</taxon>
        <taxon>Lophotrochozoa</taxon>
        <taxon>Mollusca</taxon>
        <taxon>Gastropoda</taxon>
        <taxon>Patellogastropoda</taxon>
        <taxon>Lottioidea</taxon>
        <taxon>Lottiidae</taxon>
        <taxon>Lottia</taxon>
    </lineage>
</organism>
<comment type="subcellular location">
    <subcellularLocation>
        <location evidence="1">Cytoplasm</location>
        <location evidence="1">Cytoskeleton</location>
        <location evidence="1">Cilium basal body</location>
    </subcellularLocation>
    <subcellularLocation>
        <location evidence="2">Cytoplasm</location>
        <location evidence="2">Cytoskeleton</location>
        <location evidence="2">Microtubule organizing center</location>
        <location evidence="2">Centrosome</location>
        <location evidence="2">Centriolar satellite</location>
    </subcellularLocation>
</comment>
<keyword evidence="6" id="KW-0677">Repeat</keyword>
<dbReference type="InterPro" id="IPR001680">
    <property type="entry name" value="WD40_rpt"/>
</dbReference>
<dbReference type="CTD" id="20247383"/>
<keyword evidence="8 12" id="KW-0175">Coiled coil</keyword>
<accession>V4ANG5</accession>
<keyword evidence="5" id="KW-0853">WD repeat</keyword>
<keyword evidence="7" id="KW-0970">Cilium biogenesis/degradation</keyword>
<protein>
    <recommendedName>
        <fullName evidence="3">TBC1 domain family member 31</fullName>
    </recommendedName>
</protein>
<keyword evidence="9" id="KW-0206">Cytoskeleton</keyword>
<dbReference type="OrthoDB" id="5578278at2759"/>
<proteinExistence type="predicted"/>
<evidence type="ECO:0000256" key="12">
    <source>
        <dbReference type="SAM" id="Coils"/>
    </source>
</evidence>
<dbReference type="GO" id="GO:0060271">
    <property type="term" value="P:cilium assembly"/>
    <property type="evidence" value="ECO:0007669"/>
    <property type="project" value="UniProtKB-ARBA"/>
</dbReference>
<evidence type="ECO:0000256" key="4">
    <source>
        <dbReference type="ARBA" id="ARBA00022490"/>
    </source>
</evidence>
<dbReference type="HOGENOM" id="CLU_003330_0_0_1"/>
<dbReference type="InterPro" id="IPR036322">
    <property type="entry name" value="WD40_repeat_dom_sf"/>
</dbReference>
<evidence type="ECO:0000256" key="1">
    <source>
        <dbReference type="ARBA" id="ARBA00004120"/>
    </source>
</evidence>